<gene>
    <name evidence="3" type="ORF">Sjap_001526</name>
</gene>
<keyword evidence="4" id="KW-1185">Reference proteome</keyword>
<sequence>MSSIIVVLCFPFYINIDIVPTAEDECKWEWEVSKTFSVKSAFYGLCLESSVGNICRVYSLIWKSCASMKVRVFTWMTWLGKINTTDCFNGDAPIISYFHQGVLFVMLIVNLLIIFCWFARLLVGYGRKCLGNWVLCATLIREHKESNAWSWYQRNDH</sequence>
<feature type="transmembrane region" description="Helical" evidence="1">
    <location>
        <begin position="97"/>
        <end position="118"/>
    </location>
</feature>
<feature type="signal peptide" evidence="2">
    <location>
        <begin position="1"/>
        <end position="16"/>
    </location>
</feature>
<proteinExistence type="predicted"/>
<keyword evidence="1" id="KW-0812">Transmembrane</keyword>
<evidence type="ECO:0000256" key="1">
    <source>
        <dbReference type="SAM" id="Phobius"/>
    </source>
</evidence>
<evidence type="ECO:0000256" key="2">
    <source>
        <dbReference type="SAM" id="SignalP"/>
    </source>
</evidence>
<protein>
    <recommendedName>
        <fullName evidence="5">Transmembrane protein</fullName>
    </recommendedName>
</protein>
<keyword evidence="1" id="KW-0472">Membrane</keyword>
<accession>A0AAP0PV47</accession>
<keyword evidence="1" id="KW-1133">Transmembrane helix</keyword>
<evidence type="ECO:0000313" key="4">
    <source>
        <dbReference type="Proteomes" id="UP001417504"/>
    </source>
</evidence>
<feature type="chain" id="PRO_5042962118" description="Transmembrane protein" evidence="2">
    <location>
        <begin position="17"/>
        <end position="157"/>
    </location>
</feature>
<comment type="caution">
    <text evidence="3">The sequence shown here is derived from an EMBL/GenBank/DDBJ whole genome shotgun (WGS) entry which is preliminary data.</text>
</comment>
<evidence type="ECO:0008006" key="5">
    <source>
        <dbReference type="Google" id="ProtNLM"/>
    </source>
</evidence>
<dbReference type="EMBL" id="JBBNAE010000001">
    <property type="protein sequence ID" value="KAK9154046.1"/>
    <property type="molecule type" value="Genomic_DNA"/>
</dbReference>
<evidence type="ECO:0000313" key="3">
    <source>
        <dbReference type="EMBL" id="KAK9154046.1"/>
    </source>
</evidence>
<dbReference type="AlphaFoldDB" id="A0AAP0PV47"/>
<reference evidence="3 4" key="1">
    <citation type="submission" date="2024-01" db="EMBL/GenBank/DDBJ databases">
        <title>Genome assemblies of Stephania.</title>
        <authorList>
            <person name="Yang L."/>
        </authorList>
    </citation>
    <scope>NUCLEOTIDE SEQUENCE [LARGE SCALE GENOMIC DNA]</scope>
    <source>
        <strain evidence="3">QJT</strain>
        <tissue evidence="3">Leaf</tissue>
    </source>
</reference>
<dbReference type="Proteomes" id="UP001417504">
    <property type="component" value="Unassembled WGS sequence"/>
</dbReference>
<name>A0AAP0PV47_9MAGN</name>
<keyword evidence="2" id="KW-0732">Signal</keyword>
<organism evidence="3 4">
    <name type="scientific">Stephania japonica</name>
    <dbReference type="NCBI Taxonomy" id="461633"/>
    <lineage>
        <taxon>Eukaryota</taxon>
        <taxon>Viridiplantae</taxon>
        <taxon>Streptophyta</taxon>
        <taxon>Embryophyta</taxon>
        <taxon>Tracheophyta</taxon>
        <taxon>Spermatophyta</taxon>
        <taxon>Magnoliopsida</taxon>
        <taxon>Ranunculales</taxon>
        <taxon>Menispermaceae</taxon>
        <taxon>Menispermoideae</taxon>
        <taxon>Cissampelideae</taxon>
        <taxon>Stephania</taxon>
    </lineage>
</organism>